<proteinExistence type="predicted"/>
<dbReference type="AlphaFoldDB" id="A0A250V9V8"/>
<name>A0A250V9V8_STROL</name>
<reference evidence="2" key="1">
    <citation type="submission" date="2017-05" db="EMBL/GenBank/DDBJ databases">
        <title>Streptomyces olivochromogenes NBRC 3561 whole genome shotgun sequence.</title>
        <authorList>
            <person name="Dohra H."/>
            <person name="Kodani S."/>
        </authorList>
    </citation>
    <scope>NUCLEOTIDE SEQUENCE [LARGE SCALE GENOMIC DNA]</scope>
    <source>
        <strain evidence="2">NBRC 3561</strain>
    </source>
</reference>
<gene>
    <name evidence="1" type="ORF">SO3561_02486</name>
</gene>
<accession>A0A250V9V8</accession>
<keyword evidence="2" id="KW-1185">Reference proteome</keyword>
<evidence type="ECO:0000313" key="2">
    <source>
        <dbReference type="Proteomes" id="UP000217446"/>
    </source>
</evidence>
<sequence length="42" mass="4835">MKRGKRTINALKGSRAVATRYDKRAYVFHGTVALAAMRLWLR</sequence>
<dbReference type="EMBL" id="BDQI01000004">
    <property type="protein sequence ID" value="GAX50987.1"/>
    <property type="molecule type" value="Genomic_DNA"/>
</dbReference>
<organism evidence="1 2">
    <name type="scientific">Streptomyces olivochromogenes</name>
    <dbReference type="NCBI Taxonomy" id="1963"/>
    <lineage>
        <taxon>Bacteria</taxon>
        <taxon>Bacillati</taxon>
        <taxon>Actinomycetota</taxon>
        <taxon>Actinomycetes</taxon>
        <taxon>Kitasatosporales</taxon>
        <taxon>Streptomycetaceae</taxon>
        <taxon>Streptomyces</taxon>
    </lineage>
</organism>
<protein>
    <submittedName>
        <fullName evidence="1">IS5 family transposase</fullName>
    </submittedName>
</protein>
<comment type="caution">
    <text evidence="1">The sequence shown here is derived from an EMBL/GenBank/DDBJ whole genome shotgun (WGS) entry which is preliminary data.</text>
</comment>
<dbReference type="Proteomes" id="UP000217446">
    <property type="component" value="Unassembled WGS sequence"/>
</dbReference>
<evidence type="ECO:0000313" key="1">
    <source>
        <dbReference type="EMBL" id="GAX50987.1"/>
    </source>
</evidence>